<organism evidence="3 4">
    <name type="scientific">Tritrichomonas foetus</name>
    <dbReference type="NCBI Taxonomy" id="1144522"/>
    <lineage>
        <taxon>Eukaryota</taxon>
        <taxon>Metamonada</taxon>
        <taxon>Parabasalia</taxon>
        <taxon>Tritrichomonadida</taxon>
        <taxon>Tritrichomonadidae</taxon>
        <taxon>Tritrichomonas</taxon>
    </lineage>
</organism>
<name>A0A1J4KUC4_9EUKA</name>
<evidence type="ECO:0000313" key="4">
    <source>
        <dbReference type="Proteomes" id="UP000179807"/>
    </source>
</evidence>
<comment type="caution">
    <text evidence="3">The sequence shown here is derived from an EMBL/GenBank/DDBJ whole genome shotgun (WGS) entry which is preliminary data.</text>
</comment>
<dbReference type="RefSeq" id="XP_068368007.1">
    <property type="nucleotide sequence ID" value="XM_068514508.1"/>
</dbReference>
<evidence type="ECO:0000313" key="3">
    <source>
        <dbReference type="EMBL" id="OHT14871.1"/>
    </source>
</evidence>
<gene>
    <name evidence="3" type="ORF">TRFO_42850</name>
</gene>
<dbReference type="GO" id="GO:0003723">
    <property type="term" value="F:RNA binding"/>
    <property type="evidence" value="ECO:0007669"/>
    <property type="project" value="InterPro"/>
</dbReference>
<accession>A0A1J4KUC4</accession>
<dbReference type="EMBL" id="MLAK01000308">
    <property type="protein sequence ID" value="OHT14871.1"/>
    <property type="molecule type" value="Genomic_DNA"/>
</dbReference>
<feature type="domain" description="RRM" evidence="2">
    <location>
        <begin position="183"/>
        <end position="251"/>
    </location>
</feature>
<protein>
    <recommendedName>
        <fullName evidence="2">RRM domain-containing protein</fullName>
    </recommendedName>
</protein>
<reference evidence="3" key="1">
    <citation type="submission" date="2016-10" db="EMBL/GenBank/DDBJ databases">
        <authorList>
            <person name="Benchimol M."/>
            <person name="Almeida L.G."/>
            <person name="Vasconcelos A.T."/>
            <person name="Perreira-Neves A."/>
            <person name="Rosa I.A."/>
            <person name="Tasca T."/>
            <person name="Bogo M.R."/>
            <person name="de Souza W."/>
        </authorList>
    </citation>
    <scope>NUCLEOTIDE SEQUENCE [LARGE SCALE GENOMIC DNA]</scope>
    <source>
        <strain evidence="3">K</strain>
    </source>
</reference>
<evidence type="ECO:0000256" key="1">
    <source>
        <dbReference type="SAM" id="MobiDB-lite"/>
    </source>
</evidence>
<feature type="compositionally biased region" description="Polar residues" evidence="1">
    <location>
        <begin position="15"/>
        <end position="52"/>
    </location>
</feature>
<dbReference type="InterPro" id="IPR012677">
    <property type="entry name" value="Nucleotide-bd_a/b_plait_sf"/>
</dbReference>
<dbReference type="InterPro" id="IPR035979">
    <property type="entry name" value="RBD_domain_sf"/>
</dbReference>
<dbReference type="Proteomes" id="UP000179807">
    <property type="component" value="Unassembled WGS sequence"/>
</dbReference>
<keyword evidence="4" id="KW-1185">Reference proteome</keyword>
<feature type="region of interest" description="Disordered" evidence="1">
    <location>
        <begin position="1"/>
        <end position="70"/>
    </location>
</feature>
<dbReference type="VEuPathDB" id="TrichDB:TRFO_42850"/>
<dbReference type="SMART" id="SM00360">
    <property type="entry name" value="RRM"/>
    <property type="match status" value="2"/>
</dbReference>
<dbReference type="Gene3D" id="3.30.70.330">
    <property type="match status" value="1"/>
</dbReference>
<feature type="domain" description="RRM" evidence="2">
    <location>
        <begin position="106"/>
        <end position="173"/>
    </location>
</feature>
<proteinExistence type="predicted"/>
<dbReference type="SUPFAM" id="SSF54928">
    <property type="entry name" value="RNA-binding domain, RBD"/>
    <property type="match status" value="2"/>
</dbReference>
<sequence length="310" mass="35641">MFDGVSGHRRHHSHQTSNNKSTSHSSRNYGKNRHSPANPSKANYHNSQNGQPKSDRSNTEFNIKSNKSDVNTKYEQPKLISIEIDSDVENDRTTAGCYYLNNASLAIFCKGFPKNTQANQIIDFFGVYGEILSYQYNAKKRICKIAYYDIRSACNAVISLRSHKFDDYKITANFIENFNVTSNILLRIIDKTDTPPPPEEIHKFARSFGDYQNIELKPGGYAVIRFYDKRQVDQCVSLKETEISGAKYEISDYFENNQTFGEDEEPRKDFLISADGTNIYNPPINQFFEFHERLFKSIMSLNEKVKNAPL</sequence>
<dbReference type="Pfam" id="PF00076">
    <property type="entry name" value="RRM_1"/>
    <property type="match status" value="1"/>
</dbReference>
<dbReference type="AlphaFoldDB" id="A0A1J4KUC4"/>
<evidence type="ECO:0000259" key="2">
    <source>
        <dbReference type="SMART" id="SM00360"/>
    </source>
</evidence>
<dbReference type="GeneID" id="94849212"/>
<dbReference type="InterPro" id="IPR000504">
    <property type="entry name" value="RRM_dom"/>
</dbReference>